<dbReference type="SUPFAM" id="SSF47396">
    <property type="entry name" value="Transcription factor IIA (TFIIA), alpha-helical domain"/>
    <property type="match status" value="1"/>
</dbReference>
<dbReference type="SUPFAM" id="SSF50784">
    <property type="entry name" value="Transcription factor IIA (TFIIA), beta-barrel domain"/>
    <property type="match status" value="1"/>
</dbReference>
<dbReference type="PROSITE" id="PS50966">
    <property type="entry name" value="ZF_SWIM"/>
    <property type="match status" value="1"/>
</dbReference>
<feature type="region of interest" description="Disordered" evidence="11">
    <location>
        <begin position="580"/>
        <end position="679"/>
    </location>
</feature>
<dbReference type="InterPro" id="IPR015872">
    <property type="entry name" value="TFIIA_gsu_N"/>
</dbReference>
<evidence type="ECO:0000256" key="10">
    <source>
        <dbReference type="PROSITE-ProRule" id="PRU00325"/>
    </source>
</evidence>
<evidence type="ECO:0000256" key="5">
    <source>
        <dbReference type="ARBA" id="ARBA00022833"/>
    </source>
</evidence>
<dbReference type="InterPro" id="IPR006564">
    <property type="entry name" value="Znf_PMZ"/>
</dbReference>
<dbReference type="SMART" id="SM00575">
    <property type="entry name" value="ZnF_PMZ"/>
    <property type="match status" value="1"/>
</dbReference>
<dbReference type="CDD" id="cd10145">
    <property type="entry name" value="TFIIA_gamma_N"/>
    <property type="match status" value="1"/>
</dbReference>
<evidence type="ECO:0000313" key="14">
    <source>
        <dbReference type="Proteomes" id="UP001234989"/>
    </source>
</evidence>
<feature type="domain" description="SWIM-type" evidence="12">
    <location>
        <begin position="484"/>
        <end position="525"/>
    </location>
</feature>
<keyword evidence="3" id="KW-0479">Metal-binding</keyword>
<dbReference type="Gene3D" id="2.30.18.10">
    <property type="entry name" value="Transcription factor IIA (TFIIA), beta-barrel domain"/>
    <property type="match status" value="1"/>
</dbReference>
<feature type="non-terminal residue" evidence="13">
    <location>
        <position position="1"/>
    </location>
</feature>
<dbReference type="PANTHER" id="PTHR31973:SF195">
    <property type="entry name" value="MUDR FAMILY TRANSPOSASE"/>
    <property type="match status" value="1"/>
</dbReference>
<dbReference type="GO" id="GO:0006367">
    <property type="term" value="P:transcription initiation at RNA polymerase II promoter"/>
    <property type="evidence" value="ECO:0007669"/>
    <property type="project" value="InterPro"/>
</dbReference>
<dbReference type="InterPro" id="IPR004332">
    <property type="entry name" value="Transposase_MuDR"/>
</dbReference>
<dbReference type="InterPro" id="IPR009088">
    <property type="entry name" value="TFIIA_b-brl"/>
</dbReference>
<dbReference type="InterPro" id="IPR007527">
    <property type="entry name" value="Znf_SWIM"/>
</dbReference>
<dbReference type="Gene3D" id="1.10.287.190">
    <property type="entry name" value="Transcription factor IIA gamma subunit, alpha-helical domain"/>
    <property type="match status" value="1"/>
</dbReference>
<dbReference type="Pfam" id="PF04434">
    <property type="entry name" value="SWIM"/>
    <property type="match status" value="1"/>
</dbReference>
<dbReference type="EMBL" id="CP133623">
    <property type="protein sequence ID" value="WMV57143.1"/>
    <property type="molecule type" value="Genomic_DNA"/>
</dbReference>
<keyword evidence="7" id="KW-0804">Transcription</keyword>
<evidence type="ECO:0000256" key="11">
    <source>
        <dbReference type="SAM" id="MobiDB-lite"/>
    </source>
</evidence>
<dbReference type="AlphaFoldDB" id="A0AAF0V1M7"/>
<accession>A0AAF0V1M7</accession>
<keyword evidence="4 10" id="KW-0863">Zinc-finger</keyword>
<dbReference type="InterPro" id="IPR009083">
    <property type="entry name" value="TFIIA_a-hlx"/>
</dbReference>
<feature type="compositionally biased region" description="Basic residues" evidence="11">
    <location>
        <begin position="582"/>
        <end position="592"/>
    </location>
</feature>
<feature type="compositionally biased region" description="Low complexity" evidence="11">
    <location>
        <begin position="657"/>
        <end position="670"/>
    </location>
</feature>
<dbReference type="InterPro" id="IPR015871">
    <property type="entry name" value="TFIIA_gsu_C"/>
</dbReference>
<feature type="compositionally biased region" description="Polar residues" evidence="11">
    <location>
        <begin position="609"/>
        <end position="648"/>
    </location>
</feature>
<evidence type="ECO:0000313" key="13">
    <source>
        <dbReference type="EMBL" id="WMV57143.1"/>
    </source>
</evidence>
<gene>
    <name evidence="13" type="ORF">MTR67_050528</name>
</gene>
<sequence length="821" mass="93864">PILRISVVEKIIETTNSIVNDEEHPVTMDIPINEEVSLHPISTQGSRYTDDDGTNFYKGKIFKDKQELIKLLKLASVKKDQRFKSVKSSKDVYCARCVDQNCDWWLRATKLKSCNRFEITKYRNIHSCGTQHFTSHHPHASADVIAEYIQPNYLNGKGPSTKDIKNIVQADLGCKISYWKCWKSSEIAKAMIRGTPEHYAVLDGYRHMLMTINEGSKTSSKLDDKGRFKYFFASYGAWIRGFVHMRKVLAVDGTFLRGRYDGVLLSAVSQDTENHVFPVAFCVVDKKCDAAYEYFFEKLLDIVLDTSELCIISDRHPSIEKTLSKFYSEAYHGCCTRHLGENARENFHCGAFLGHYYHATKTYRRDVFHHHFEQIQIINAEVADYLENVGFHKWSRAYFPGNRYNVLTSNIVESVNAIFNEAREFSIIALFNDISKRWSKKFHERRMAYAKLKTTFVPSAETKIMANKNLGNKLLVHQIDEDTFSVTADNGIAMVHLRSKICSCREFDLDKIPCQHDMVALRHKFGDEYGKMIYEYSSPYYKVESYILAYADPIYPVPAEEFWNLPLEILERVIPPPEKKTKLGRKRLKRHLAAASSRTTSNSRRPAGDNQQQSATSRRQPATASFVDHQQQPPVPSTSSTHNISNQQPPAPVDQQGSGSRSTTHSSNRRSAGDNHQLSGYKKPQIAFPLFKQIPLSLSLSLSLVLQSSRKKDSKMATFELYRRSTIGMCLTETLDEMVSNGILSPEHAIQVLVQFDKSMTEALETQVKSKVTIKGHLHTYRFCDNVWTFILQDAVFKSEECQETVNRVKIVACDSKLLTQ</sequence>
<dbReference type="FunFam" id="2.30.18.10:FF:000001">
    <property type="entry name" value="Transcription initiation factor IIA subunit 2"/>
    <property type="match status" value="1"/>
</dbReference>
<dbReference type="FunFam" id="1.10.287.190:FF:000001">
    <property type="entry name" value="Transcription initiation factor IIA subunit 2"/>
    <property type="match status" value="1"/>
</dbReference>
<evidence type="ECO:0000259" key="12">
    <source>
        <dbReference type="PROSITE" id="PS50966"/>
    </source>
</evidence>
<keyword evidence="8" id="KW-0539">Nucleus</keyword>
<dbReference type="Pfam" id="PF10551">
    <property type="entry name" value="MULE"/>
    <property type="match status" value="1"/>
</dbReference>
<organism evidence="13 14">
    <name type="scientific">Solanum verrucosum</name>
    <dbReference type="NCBI Taxonomy" id="315347"/>
    <lineage>
        <taxon>Eukaryota</taxon>
        <taxon>Viridiplantae</taxon>
        <taxon>Streptophyta</taxon>
        <taxon>Embryophyta</taxon>
        <taxon>Tracheophyta</taxon>
        <taxon>Spermatophyta</taxon>
        <taxon>Magnoliopsida</taxon>
        <taxon>eudicotyledons</taxon>
        <taxon>Gunneridae</taxon>
        <taxon>Pentapetalae</taxon>
        <taxon>asterids</taxon>
        <taxon>lamiids</taxon>
        <taxon>Solanales</taxon>
        <taxon>Solanaceae</taxon>
        <taxon>Solanoideae</taxon>
        <taxon>Solaneae</taxon>
        <taxon>Solanum</taxon>
    </lineage>
</organism>
<proteinExistence type="inferred from homology"/>
<dbReference type="PANTHER" id="PTHR31973">
    <property type="entry name" value="POLYPROTEIN, PUTATIVE-RELATED"/>
    <property type="match status" value="1"/>
</dbReference>
<comment type="subcellular location">
    <subcellularLocation>
        <location evidence="1">Nucleus</location>
    </subcellularLocation>
</comment>
<reference evidence="13" key="1">
    <citation type="submission" date="2023-08" db="EMBL/GenBank/DDBJ databases">
        <title>A de novo genome assembly of Solanum verrucosum Schlechtendal, a Mexican diploid species geographically isolated from the other diploid A-genome species in potato relatives.</title>
        <authorList>
            <person name="Hosaka K."/>
        </authorList>
    </citation>
    <scope>NUCLEOTIDE SEQUENCE</scope>
    <source>
        <tissue evidence="13">Young leaves</tissue>
    </source>
</reference>
<dbReference type="Pfam" id="PF03108">
    <property type="entry name" value="DBD_Tnp_Mut"/>
    <property type="match status" value="1"/>
</dbReference>
<name>A0AAF0V1M7_SOLVR</name>
<dbReference type="Pfam" id="PF02751">
    <property type="entry name" value="TFIIA_gamma_C"/>
    <property type="match status" value="1"/>
</dbReference>
<evidence type="ECO:0000256" key="2">
    <source>
        <dbReference type="ARBA" id="ARBA00007675"/>
    </source>
</evidence>
<protein>
    <recommendedName>
        <fullName evidence="12">SWIM-type domain-containing protein</fullName>
    </recommendedName>
</protein>
<evidence type="ECO:0000256" key="4">
    <source>
        <dbReference type="ARBA" id="ARBA00022771"/>
    </source>
</evidence>
<dbReference type="GO" id="GO:0008270">
    <property type="term" value="F:zinc ion binding"/>
    <property type="evidence" value="ECO:0007669"/>
    <property type="project" value="UniProtKB-KW"/>
</dbReference>
<keyword evidence="14" id="KW-1185">Reference proteome</keyword>
<comment type="similarity">
    <text evidence="2">Belongs to the TFIIA subunit 2 family.</text>
</comment>
<evidence type="ECO:0000256" key="6">
    <source>
        <dbReference type="ARBA" id="ARBA00023015"/>
    </source>
</evidence>
<keyword evidence="6" id="KW-0805">Transcription regulation</keyword>
<evidence type="ECO:0000256" key="3">
    <source>
        <dbReference type="ARBA" id="ARBA00022723"/>
    </source>
</evidence>
<dbReference type="CDD" id="cd10014">
    <property type="entry name" value="TFIIA_gamma_C"/>
    <property type="match status" value="1"/>
</dbReference>
<keyword evidence="5" id="KW-0862">Zinc</keyword>
<evidence type="ECO:0000256" key="8">
    <source>
        <dbReference type="ARBA" id="ARBA00023242"/>
    </source>
</evidence>
<evidence type="ECO:0000256" key="9">
    <source>
        <dbReference type="ARBA" id="ARBA00064681"/>
    </source>
</evidence>
<dbReference type="InterPro" id="IPR018289">
    <property type="entry name" value="MULE_transposase_dom"/>
</dbReference>
<dbReference type="GO" id="GO:0005672">
    <property type="term" value="C:transcription factor TFIIA complex"/>
    <property type="evidence" value="ECO:0007669"/>
    <property type="project" value="InterPro"/>
</dbReference>
<dbReference type="Pfam" id="PF02268">
    <property type="entry name" value="TFIIA_gamma_N"/>
    <property type="match status" value="1"/>
</dbReference>
<evidence type="ECO:0000256" key="1">
    <source>
        <dbReference type="ARBA" id="ARBA00004123"/>
    </source>
</evidence>
<dbReference type="Proteomes" id="UP001234989">
    <property type="component" value="Chromosome 12"/>
</dbReference>
<evidence type="ECO:0000256" key="7">
    <source>
        <dbReference type="ARBA" id="ARBA00023163"/>
    </source>
</evidence>
<feature type="compositionally biased region" description="Low complexity" evidence="11">
    <location>
        <begin position="593"/>
        <end position="605"/>
    </location>
</feature>
<comment type="subunit">
    <text evidence="9">TFIIA is a heterodimer of the large unprocessed subunit 1 and a small subunit gamma. It was originally believed to be a heterotrimer of an alpha, a beta and a gamma subunit.</text>
</comment>